<keyword evidence="2" id="KW-0812">Transmembrane</keyword>
<dbReference type="EMBL" id="JAZHOF010000004">
    <property type="protein sequence ID" value="MEJ8572150.1"/>
    <property type="molecule type" value="Genomic_DNA"/>
</dbReference>
<evidence type="ECO:0000256" key="1">
    <source>
        <dbReference type="SAM" id="MobiDB-lite"/>
    </source>
</evidence>
<feature type="region of interest" description="Disordered" evidence="1">
    <location>
        <begin position="1"/>
        <end position="22"/>
    </location>
</feature>
<evidence type="ECO:0000313" key="3">
    <source>
        <dbReference type="EMBL" id="MEJ8572150.1"/>
    </source>
</evidence>
<dbReference type="Proteomes" id="UP001378188">
    <property type="component" value="Unassembled WGS sequence"/>
</dbReference>
<dbReference type="RefSeq" id="WP_340329845.1">
    <property type="nucleotide sequence ID" value="NZ_JAZHOF010000004.1"/>
</dbReference>
<evidence type="ECO:0000256" key="2">
    <source>
        <dbReference type="SAM" id="Phobius"/>
    </source>
</evidence>
<name>A0AAW9RV55_9HYPH</name>
<feature type="transmembrane region" description="Helical" evidence="2">
    <location>
        <begin position="39"/>
        <end position="60"/>
    </location>
</feature>
<gene>
    <name evidence="3" type="ORF">V3328_11740</name>
</gene>
<feature type="transmembrane region" description="Helical" evidence="2">
    <location>
        <begin position="160"/>
        <end position="179"/>
    </location>
</feature>
<comment type="caution">
    <text evidence="3">The sequence shown here is derived from an EMBL/GenBank/DDBJ whole genome shotgun (WGS) entry which is preliminary data.</text>
</comment>
<proteinExistence type="predicted"/>
<keyword evidence="4" id="KW-1185">Reference proteome</keyword>
<feature type="compositionally biased region" description="Low complexity" evidence="1">
    <location>
        <begin position="13"/>
        <end position="22"/>
    </location>
</feature>
<protein>
    <submittedName>
        <fullName evidence="3">Uncharacterized protein</fullName>
    </submittedName>
</protein>
<organism evidence="3 4">
    <name type="scientific">Microbaculum marinum</name>
    <dbReference type="NCBI Taxonomy" id="1764581"/>
    <lineage>
        <taxon>Bacteria</taxon>
        <taxon>Pseudomonadati</taxon>
        <taxon>Pseudomonadota</taxon>
        <taxon>Alphaproteobacteria</taxon>
        <taxon>Hyphomicrobiales</taxon>
        <taxon>Tepidamorphaceae</taxon>
        <taxon>Microbaculum</taxon>
    </lineage>
</organism>
<keyword evidence="2" id="KW-0472">Membrane</keyword>
<dbReference type="AlphaFoldDB" id="A0AAW9RV55"/>
<accession>A0AAW9RV55</accession>
<sequence length="189" mass="19390">MSPRSAVGQLDRSTGSGSASAAALTGRVRSVADRFHFDLAIMFMVTAMMALAGQVSGAAADPAFPDGSDAGVQVLSVDAGGTGLPPVEMDGTAVVSYVTPSAAPAPAAFENAPMVRHWTLRDSVPVRTINADVGRSEARPMAPVFVQGQTGVAVFSWREIVFAALIVAFALGALLALTGGGDSHRTRNY</sequence>
<keyword evidence="2" id="KW-1133">Transmembrane helix</keyword>
<reference evidence="3 4" key="1">
    <citation type="submission" date="2024-02" db="EMBL/GenBank/DDBJ databases">
        <title>Genome analysis and characterization of Microbaculum marinisediminis sp. nov., isolated from marine sediment.</title>
        <authorList>
            <person name="Du Z.-J."/>
            <person name="Ye Y.-Q."/>
            <person name="Zhang Z.-R."/>
            <person name="Yuan S.-M."/>
            <person name="Zhang X.-Y."/>
        </authorList>
    </citation>
    <scope>NUCLEOTIDE SEQUENCE [LARGE SCALE GENOMIC DNA]</scope>
    <source>
        <strain evidence="3 4">SDUM1044001</strain>
    </source>
</reference>
<evidence type="ECO:0000313" key="4">
    <source>
        <dbReference type="Proteomes" id="UP001378188"/>
    </source>
</evidence>